<dbReference type="InterPro" id="IPR013216">
    <property type="entry name" value="Methyltransf_11"/>
</dbReference>
<dbReference type="Pfam" id="PF08241">
    <property type="entry name" value="Methyltransf_11"/>
    <property type="match status" value="1"/>
</dbReference>
<gene>
    <name evidence="2" type="ORF">EPJ79_10540</name>
</gene>
<dbReference type="CDD" id="cd02440">
    <property type="entry name" value="AdoMet_MTases"/>
    <property type="match status" value="1"/>
</dbReference>
<keyword evidence="2" id="KW-0489">Methyltransferase</keyword>
<comment type="caution">
    <text evidence="2">The sequence shown here is derived from an EMBL/GenBank/DDBJ whole genome shotgun (WGS) entry which is preliminary data.</text>
</comment>
<sequence length="153" mass="17312">MDKTILKKEEDFHDNWAKQTDLDNILVDEYFESCTTPENKYIINKLGDLKGKKLLDIGCGLGESSVYFAKKGAIVTASDISLEMLNLSLRLAKKHNVNIETLKCQSDKIPVEDNSYDVIYAGNILHHVNLEDTIKEIHRILRGGGGNSFLWTR</sequence>
<accession>A0A5C8DAS3</accession>
<keyword evidence="2" id="KW-0808">Transferase</keyword>
<dbReference type="RefSeq" id="WP_147739451.1">
    <property type="nucleotide sequence ID" value="NZ_SAXU01000001.1"/>
</dbReference>
<dbReference type="Gene3D" id="3.40.50.150">
    <property type="entry name" value="Vaccinia Virus protein VP39"/>
    <property type="match status" value="1"/>
</dbReference>
<dbReference type="PANTHER" id="PTHR43591:SF24">
    <property type="entry name" value="2-METHOXY-6-POLYPRENYL-1,4-BENZOQUINOL METHYLASE, MITOCHONDRIAL"/>
    <property type="match status" value="1"/>
</dbReference>
<dbReference type="EMBL" id="SAXU01000001">
    <property type="protein sequence ID" value="TXJ21531.1"/>
    <property type="molecule type" value="Genomic_DNA"/>
</dbReference>
<organism evidence="2 3">
    <name type="scientific">Brachyspira aalborgi</name>
    <dbReference type="NCBI Taxonomy" id="29522"/>
    <lineage>
        <taxon>Bacteria</taxon>
        <taxon>Pseudomonadati</taxon>
        <taxon>Spirochaetota</taxon>
        <taxon>Spirochaetia</taxon>
        <taxon>Brachyspirales</taxon>
        <taxon>Brachyspiraceae</taxon>
        <taxon>Brachyspira</taxon>
    </lineage>
</organism>
<proteinExistence type="predicted"/>
<dbReference type="AlphaFoldDB" id="A0A5C8DAS3"/>
<evidence type="ECO:0000313" key="2">
    <source>
        <dbReference type="EMBL" id="TXJ21531.1"/>
    </source>
</evidence>
<dbReference type="GO" id="GO:0008757">
    <property type="term" value="F:S-adenosylmethionine-dependent methyltransferase activity"/>
    <property type="evidence" value="ECO:0007669"/>
    <property type="project" value="InterPro"/>
</dbReference>
<evidence type="ECO:0000313" key="3">
    <source>
        <dbReference type="Proteomes" id="UP000324638"/>
    </source>
</evidence>
<name>A0A5C8DAS3_9SPIR</name>
<reference evidence="2 3" key="1">
    <citation type="journal article" date="1992" name="Lakartidningen">
        <title>[Penicillin V and not amoxicillin is the first choice preparation in acute otitis].</title>
        <authorList>
            <person name="Kamme C."/>
            <person name="Lundgren K."/>
            <person name="Prellner K."/>
        </authorList>
    </citation>
    <scope>NUCLEOTIDE SEQUENCE [LARGE SCALE GENOMIC DNA]</scope>
    <source>
        <strain evidence="2 3">513A</strain>
    </source>
</reference>
<dbReference type="SUPFAM" id="SSF53335">
    <property type="entry name" value="S-adenosyl-L-methionine-dependent methyltransferases"/>
    <property type="match status" value="1"/>
</dbReference>
<evidence type="ECO:0000259" key="1">
    <source>
        <dbReference type="Pfam" id="PF08241"/>
    </source>
</evidence>
<dbReference type="GO" id="GO:0032259">
    <property type="term" value="P:methylation"/>
    <property type="evidence" value="ECO:0007669"/>
    <property type="project" value="UniProtKB-KW"/>
</dbReference>
<feature type="domain" description="Methyltransferase type 11" evidence="1">
    <location>
        <begin position="55"/>
        <end position="145"/>
    </location>
</feature>
<dbReference type="InterPro" id="IPR029063">
    <property type="entry name" value="SAM-dependent_MTases_sf"/>
</dbReference>
<protein>
    <submittedName>
        <fullName evidence="2">Class I SAM-dependent methyltransferase</fullName>
    </submittedName>
</protein>
<dbReference type="Proteomes" id="UP000324638">
    <property type="component" value="Unassembled WGS sequence"/>
</dbReference>
<dbReference type="PANTHER" id="PTHR43591">
    <property type="entry name" value="METHYLTRANSFERASE"/>
    <property type="match status" value="1"/>
</dbReference>